<evidence type="ECO:0000256" key="1">
    <source>
        <dbReference type="SAM" id="Phobius"/>
    </source>
</evidence>
<sequence>MAAIVGVLFFYDGKELPQWNLGITLNGFVSVFSNIAKASLLLPTAEALGQHRWNWFSKESRSLMDFEVLDAASRGPWGSLLLLLRAAQVRGLTLASIGAAIILLCLPLDLFFQQIIVYPNVWVEVASPATIPRAITYSVVAGQYTQNNQTLGNADVIMSQVVQPFFYLNGTTPNLNVHCPTSNCTWDPFETLAVCSACDSRISQELEFGCVTGSGDWLTDVSDYYNKTSFPNITQCGYFLNLTSDNPVLMTGYVVDPISSAIGDVLETRLFPLVDAITRERYYQGSYAFKDVVDPILDFLIVGTPGGLEAIHRNETPVAHECVLTWCTQTIHSSFLWGKLSQNVSATFLNDTKREFPFTFGEDAADYIYNANISLTPPEQHLSPIPKSGGQPPNITFGVDNTTALQTIFLTDTIAPSFITIPSSAGGSQVKIDTVDAIGAHVRPLAKNLWLPPYGNTTHYVERIAETMTNTIRNSPAVDGSLVTVTGTAWDMRTHVKVRWAWVILPLVLLVFSLVFLIITVARSSREVETVGIWKTSAIAILFNGLDDDARKNVTPNCRMGEARTKARQLRVRLVPE</sequence>
<dbReference type="PANTHER" id="PTHR35394:SF5">
    <property type="entry name" value="DUF3176 DOMAIN-CONTAINING PROTEIN"/>
    <property type="match status" value="1"/>
</dbReference>
<dbReference type="Pfam" id="PF11374">
    <property type="entry name" value="DUF3176"/>
    <property type="match status" value="1"/>
</dbReference>
<feature type="transmembrane region" description="Helical" evidence="1">
    <location>
        <begin position="500"/>
        <end position="522"/>
    </location>
</feature>
<evidence type="ECO:0000313" key="3">
    <source>
        <dbReference type="Proteomes" id="UP000800235"/>
    </source>
</evidence>
<gene>
    <name evidence="2" type="ORF">EJ08DRAFT_588311</name>
</gene>
<reference evidence="2" key="1">
    <citation type="journal article" date="2020" name="Stud. Mycol.">
        <title>101 Dothideomycetes genomes: a test case for predicting lifestyles and emergence of pathogens.</title>
        <authorList>
            <person name="Haridas S."/>
            <person name="Albert R."/>
            <person name="Binder M."/>
            <person name="Bloem J."/>
            <person name="Labutti K."/>
            <person name="Salamov A."/>
            <person name="Andreopoulos B."/>
            <person name="Baker S."/>
            <person name="Barry K."/>
            <person name="Bills G."/>
            <person name="Bluhm B."/>
            <person name="Cannon C."/>
            <person name="Castanera R."/>
            <person name="Culley D."/>
            <person name="Daum C."/>
            <person name="Ezra D."/>
            <person name="Gonzalez J."/>
            <person name="Henrissat B."/>
            <person name="Kuo A."/>
            <person name="Liang C."/>
            <person name="Lipzen A."/>
            <person name="Lutzoni F."/>
            <person name="Magnuson J."/>
            <person name="Mondo S."/>
            <person name="Nolan M."/>
            <person name="Ohm R."/>
            <person name="Pangilinan J."/>
            <person name="Park H.-J."/>
            <person name="Ramirez L."/>
            <person name="Alfaro M."/>
            <person name="Sun H."/>
            <person name="Tritt A."/>
            <person name="Yoshinaga Y."/>
            <person name="Zwiers L.-H."/>
            <person name="Turgeon B."/>
            <person name="Goodwin S."/>
            <person name="Spatafora J."/>
            <person name="Crous P."/>
            <person name="Grigoriev I."/>
        </authorList>
    </citation>
    <scope>NUCLEOTIDE SEQUENCE</scope>
    <source>
        <strain evidence="2">CBS 130266</strain>
    </source>
</reference>
<protein>
    <submittedName>
        <fullName evidence="2">Uncharacterized protein</fullName>
    </submittedName>
</protein>
<dbReference type="OrthoDB" id="5242705at2759"/>
<dbReference type="Proteomes" id="UP000800235">
    <property type="component" value="Unassembled WGS sequence"/>
</dbReference>
<accession>A0A9P4TY27</accession>
<evidence type="ECO:0000313" key="2">
    <source>
        <dbReference type="EMBL" id="KAF2430984.1"/>
    </source>
</evidence>
<keyword evidence="1" id="KW-0472">Membrane</keyword>
<keyword evidence="1" id="KW-0812">Transmembrane</keyword>
<dbReference type="InterPro" id="IPR021514">
    <property type="entry name" value="DUF3176"/>
</dbReference>
<dbReference type="PANTHER" id="PTHR35394">
    <property type="entry name" value="DUF3176 DOMAIN-CONTAINING PROTEIN"/>
    <property type="match status" value="1"/>
</dbReference>
<name>A0A9P4TY27_9PEZI</name>
<keyword evidence="1" id="KW-1133">Transmembrane helix</keyword>
<comment type="caution">
    <text evidence="2">The sequence shown here is derived from an EMBL/GenBank/DDBJ whole genome shotgun (WGS) entry which is preliminary data.</text>
</comment>
<dbReference type="AlphaFoldDB" id="A0A9P4TY27"/>
<proteinExistence type="predicted"/>
<dbReference type="EMBL" id="MU007035">
    <property type="protein sequence ID" value="KAF2430984.1"/>
    <property type="molecule type" value="Genomic_DNA"/>
</dbReference>
<organism evidence="2 3">
    <name type="scientific">Tothia fuscella</name>
    <dbReference type="NCBI Taxonomy" id="1048955"/>
    <lineage>
        <taxon>Eukaryota</taxon>
        <taxon>Fungi</taxon>
        <taxon>Dikarya</taxon>
        <taxon>Ascomycota</taxon>
        <taxon>Pezizomycotina</taxon>
        <taxon>Dothideomycetes</taxon>
        <taxon>Pleosporomycetidae</taxon>
        <taxon>Venturiales</taxon>
        <taxon>Cylindrosympodiaceae</taxon>
        <taxon>Tothia</taxon>
    </lineage>
</organism>
<keyword evidence="3" id="KW-1185">Reference proteome</keyword>